<proteinExistence type="predicted"/>
<keyword evidence="2" id="KW-1185">Reference proteome</keyword>
<evidence type="ECO:0000313" key="2">
    <source>
        <dbReference type="Proteomes" id="UP000373149"/>
    </source>
</evidence>
<evidence type="ECO:0008006" key="3">
    <source>
        <dbReference type="Google" id="ProtNLM"/>
    </source>
</evidence>
<accession>A0A5N8WS31</accession>
<name>A0A5N8WS31_9ACTN</name>
<gene>
    <name evidence="1" type="ORF">FPZ41_10810</name>
</gene>
<dbReference type="InterPro" id="IPR011989">
    <property type="entry name" value="ARM-like"/>
</dbReference>
<sequence length="329" mass="36462">MPDTIDSLLHDLDDDDRNRRATAENGLVALGAPVVDHVLPILRSGHPRSRSFRGAESVLSRLGDKAVPRLREIRRNGPGQLRSMALRFVAELSGEQGLDPVDRRAIERLVRVKLLSERPVTLPPESRWMAFPADHLEAVISALGLHDLRAATTVMGLAATEAGGAHDSLEIETSHGKKETVNRVFITPQFGNWRLLYGNSFLDGFGGEYLAEKASEQCGEAQFYSVDTYHDAHVWYVARNGRMVRRHATWGDPEWEGEPLPFEVEYIEGKVWIDPSQADAHGVTDANVAARHLSVDVGFMRKRETHGHGWLATTHPGALNSHFKGALPI</sequence>
<dbReference type="RefSeq" id="WP_152861446.1">
    <property type="nucleotide sequence ID" value="NZ_VMNX01000027.1"/>
</dbReference>
<dbReference type="AlphaFoldDB" id="A0A5N8WS31"/>
<dbReference type="Proteomes" id="UP000373149">
    <property type="component" value="Unassembled WGS sequence"/>
</dbReference>
<protein>
    <recommendedName>
        <fullName evidence="3">HEAT repeat domain-containing protein</fullName>
    </recommendedName>
</protein>
<reference evidence="1 2" key="1">
    <citation type="submission" date="2019-09" db="EMBL/GenBank/DDBJ databases">
        <authorList>
            <person name="Duangmal K."/>
            <person name="Teo W.F.A."/>
            <person name="Lipun K."/>
        </authorList>
    </citation>
    <scope>NUCLEOTIDE SEQUENCE [LARGE SCALE GENOMIC DNA]</scope>
    <source>
        <strain evidence="1 2">K1PN6</strain>
    </source>
</reference>
<evidence type="ECO:0000313" key="1">
    <source>
        <dbReference type="EMBL" id="MPY49035.1"/>
    </source>
</evidence>
<organism evidence="1 2">
    <name type="scientific">Streptomyces acidicola</name>
    <dbReference type="NCBI Taxonomy" id="2596892"/>
    <lineage>
        <taxon>Bacteria</taxon>
        <taxon>Bacillati</taxon>
        <taxon>Actinomycetota</taxon>
        <taxon>Actinomycetes</taxon>
        <taxon>Kitasatosporales</taxon>
        <taxon>Streptomycetaceae</taxon>
        <taxon>Streptomyces</taxon>
    </lineage>
</organism>
<dbReference type="Gene3D" id="1.25.10.10">
    <property type="entry name" value="Leucine-rich Repeat Variant"/>
    <property type="match status" value="1"/>
</dbReference>
<comment type="caution">
    <text evidence="1">The sequence shown here is derived from an EMBL/GenBank/DDBJ whole genome shotgun (WGS) entry which is preliminary data.</text>
</comment>
<dbReference type="EMBL" id="VMNX01000027">
    <property type="protein sequence ID" value="MPY49035.1"/>
    <property type="molecule type" value="Genomic_DNA"/>
</dbReference>